<accession>A0AAV3Q2K3</accession>
<evidence type="ECO:0000313" key="1">
    <source>
        <dbReference type="EMBL" id="GAA0157631.1"/>
    </source>
</evidence>
<protein>
    <submittedName>
        <fullName evidence="1">Uncharacterized protein</fullName>
    </submittedName>
</protein>
<organism evidence="1 2">
    <name type="scientific">Lithospermum erythrorhizon</name>
    <name type="common">Purple gromwell</name>
    <name type="synonym">Lithospermum officinale var. erythrorhizon</name>
    <dbReference type="NCBI Taxonomy" id="34254"/>
    <lineage>
        <taxon>Eukaryota</taxon>
        <taxon>Viridiplantae</taxon>
        <taxon>Streptophyta</taxon>
        <taxon>Embryophyta</taxon>
        <taxon>Tracheophyta</taxon>
        <taxon>Spermatophyta</taxon>
        <taxon>Magnoliopsida</taxon>
        <taxon>eudicotyledons</taxon>
        <taxon>Gunneridae</taxon>
        <taxon>Pentapetalae</taxon>
        <taxon>asterids</taxon>
        <taxon>lamiids</taxon>
        <taxon>Boraginales</taxon>
        <taxon>Boraginaceae</taxon>
        <taxon>Boraginoideae</taxon>
        <taxon>Lithospermeae</taxon>
        <taxon>Lithospermum</taxon>
    </lineage>
</organism>
<proteinExistence type="predicted"/>
<reference evidence="1 2" key="1">
    <citation type="submission" date="2024-01" db="EMBL/GenBank/DDBJ databases">
        <title>The complete chloroplast genome sequence of Lithospermum erythrorhizon: insights into the phylogenetic relationship among Boraginaceae species and the maternal lineages of purple gromwells.</title>
        <authorList>
            <person name="Okada T."/>
            <person name="Watanabe K."/>
        </authorList>
    </citation>
    <scope>NUCLEOTIDE SEQUENCE [LARGE SCALE GENOMIC DNA]</scope>
</reference>
<comment type="caution">
    <text evidence="1">The sequence shown here is derived from an EMBL/GenBank/DDBJ whole genome shotgun (WGS) entry which is preliminary data.</text>
</comment>
<evidence type="ECO:0000313" key="2">
    <source>
        <dbReference type="Proteomes" id="UP001454036"/>
    </source>
</evidence>
<keyword evidence="2" id="KW-1185">Reference proteome</keyword>
<gene>
    <name evidence="1" type="ORF">LIER_14859</name>
</gene>
<dbReference type="EMBL" id="BAABME010003150">
    <property type="protein sequence ID" value="GAA0157631.1"/>
    <property type="molecule type" value="Genomic_DNA"/>
</dbReference>
<name>A0AAV3Q2K3_LITER</name>
<dbReference type="Proteomes" id="UP001454036">
    <property type="component" value="Unassembled WGS sequence"/>
</dbReference>
<sequence length="102" mass="11417">MRFPFMVEKDTFLGFTEERAAVNTSSEKEKEQNGLIVNKRSVKGEAKEDIPQVIGCSTDESNSLEQIISAWTRRLLHRIPYSPTAPGTLLAVRLSEPLLGQI</sequence>
<dbReference type="AlphaFoldDB" id="A0AAV3Q2K3"/>